<evidence type="ECO:0000256" key="2">
    <source>
        <dbReference type="ARBA" id="ARBA00022803"/>
    </source>
</evidence>
<feature type="coiled-coil region" evidence="4">
    <location>
        <begin position="103"/>
        <end position="141"/>
    </location>
</feature>
<evidence type="ECO:0008006" key="6">
    <source>
        <dbReference type="Google" id="ProtNLM"/>
    </source>
</evidence>
<dbReference type="Pfam" id="PF13174">
    <property type="entry name" value="TPR_6"/>
    <property type="match status" value="2"/>
</dbReference>
<keyword evidence="1" id="KW-0677">Repeat</keyword>
<keyword evidence="4" id="KW-0175">Coiled coil</keyword>
<name>A0A6J4L088_9SPHI</name>
<dbReference type="PROSITE" id="PS50005">
    <property type="entry name" value="TPR"/>
    <property type="match status" value="1"/>
</dbReference>
<dbReference type="EMBL" id="CADCTQ010000566">
    <property type="protein sequence ID" value="CAA9319517.1"/>
    <property type="molecule type" value="Genomic_DNA"/>
</dbReference>
<dbReference type="AlphaFoldDB" id="A0A6J4L088"/>
<sequence>MSIIRYITSGVAVGAGVLSFGTAQAQQQEVRLADEYYQKGEYDKAKAVYQKLARNNETAGRVHKNYLETLKNLQAWDEAEKFLKREIKANPENAVYKIEYGLLQEKQGKANEATKSFERAIEETKDNNARVVEAAQFLMENGKADWAEKLFVEARKKSGDKTAYAFQLAQLYRMSNNMEGMLDEYLTVAMENKDNLLAVQNALQDDIAQPEDFEKLEKVLIMRIQREPGERVYTDLLVWYYIQQKEFRKAFFQARAVDKRQKLEGQKVIEIGQIALQNKDYKSAAEIFEYLVKEYPQSINYPLNRRFLIQAKEELVKNTFPVNQESIRSLIADYQRLLAEVGRTPKTAEALRNMGLLYGFYLDEKDTAISILQEAMKMNRTDLRFVSKTKIDLGDIYLLKGEPWEATLLYSQTEKDLKEDPLGHEAKLRNAKLSYYKGEFKLAQEHLDILKLATSREIANDAMDLSILIQDNTGLDSTGEAMKAYAAVDLLLFQHRDDEALRQLDALLTKYPNHSLTDEVWWQKAQIFIRRNENQPAVTELEKIVNQYNYDILSDDAHFLIAKLLEEKLGQRDKAMEMYRDHLTKYPGSIYVAEARKRFRGLRGDNPN</sequence>
<organism evidence="5">
    <name type="scientific">uncultured Cytophagales bacterium</name>
    <dbReference type="NCBI Taxonomy" id="158755"/>
    <lineage>
        <taxon>Bacteria</taxon>
        <taxon>Pseudomonadati</taxon>
        <taxon>Bacteroidota</taxon>
        <taxon>Sphingobacteriia</taxon>
        <taxon>Sphingobacteriales</taxon>
        <taxon>environmental samples</taxon>
    </lineage>
</organism>
<evidence type="ECO:0000256" key="4">
    <source>
        <dbReference type="SAM" id="Coils"/>
    </source>
</evidence>
<proteinExistence type="predicted"/>
<dbReference type="PANTHER" id="PTHR45586">
    <property type="entry name" value="TPR REPEAT-CONTAINING PROTEIN PA4667"/>
    <property type="match status" value="1"/>
</dbReference>
<accession>A0A6J4L088</accession>
<keyword evidence="2 3" id="KW-0802">TPR repeat</keyword>
<dbReference type="Pfam" id="PF13432">
    <property type="entry name" value="TPR_16"/>
    <property type="match status" value="1"/>
</dbReference>
<evidence type="ECO:0000256" key="1">
    <source>
        <dbReference type="ARBA" id="ARBA00022737"/>
    </source>
</evidence>
<dbReference type="InterPro" id="IPR051012">
    <property type="entry name" value="CellSynth/LPSAsmb/PSIAsmb"/>
</dbReference>
<protein>
    <recommendedName>
        <fullName evidence="6">Tetratricopeptide repeat protein</fullName>
    </recommendedName>
</protein>
<dbReference type="PANTHER" id="PTHR45586:SF1">
    <property type="entry name" value="LIPOPOLYSACCHARIDE ASSEMBLY PROTEIN B"/>
    <property type="match status" value="1"/>
</dbReference>
<gene>
    <name evidence="5" type="ORF">AVDCRST_MAG56-6824</name>
</gene>
<dbReference type="InterPro" id="IPR019734">
    <property type="entry name" value="TPR_rpt"/>
</dbReference>
<dbReference type="SUPFAM" id="SSF48452">
    <property type="entry name" value="TPR-like"/>
    <property type="match status" value="3"/>
</dbReference>
<evidence type="ECO:0000256" key="3">
    <source>
        <dbReference type="PROSITE-ProRule" id="PRU00339"/>
    </source>
</evidence>
<dbReference type="SMART" id="SM00028">
    <property type="entry name" value="TPR"/>
    <property type="match status" value="6"/>
</dbReference>
<reference evidence="5" key="1">
    <citation type="submission" date="2020-02" db="EMBL/GenBank/DDBJ databases">
        <authorList>
            <person name="Meier V. D."/>
        </authorList>
    </citation>
    <scope>NUCLEOTIDE SEQUENCE</scope>
    <source>
        <strain evidence="5">AVDCRST_MAG56</strain>
    </source>
</reference>
<evidence type="ECO:0000313" key="5">
    <source>
        <dbReference type="EMBL" id="CAA9319517.1"/>
    </source>
</evidence>
<dbReference type="InterPro" id="IPR011990">
    <property type="entry name" value="TPR-like_helical_dom_sf"/>
</dbReference>
<feature type="repeat" description="TPR" evidence="3">
    <location>
        <begin position="94"/>
        <end position="127"/>
    </location>
</feature>
<dbReference type="Gene3D" id="1.25.40.10">
    <property type="entry name" value="Tetratricopeptide repeat domain"/>
    <property type="match status" value="4"/>
</dbReference>